<comment type="function">
    <text evidence="1">Efflux system for nickel and cobalt.</text>
</comment>
<evidence type="ECO:0000256" key="10">
    <source>
        <dbReference type="ARBA" id="ARBA00023112"/>
    </source>
</evidence>
<dbReference type="AlphaFoldDB" id="A0A285ILF6"/>
<keyword evidence="10" id="KW-0921">Nickel transport</keyword>
<dbReference type="Pfam" id="PF03824">
    <property type="entry name" value="NicO"/>
    <property type="match status" value="1"/>
</dbReference>
<feature type="transmembrane region" description="Helical" evidence="13">
    <location>
        <begin position="116"/>
        <end position="146"/>
    </location>
</feature>
<accession>A0A285ILF6</accession>
<evidence type="ECO:0000313" key="15">
    <source>
        <dbReference type="EMBL" id="SNY48798.1"/>
    </source>
</evidence>
<feature type="transmembrane region" description="Helical" evidence="13">
    <location>
        <begin position="20"/>
        <end position="42"/>
    </location>
</feature>
<keyword evidence="5" id="KW-1003">Cell membrane</keyword>
<dbReference type="GO" id="GO:0005886">
    <property type="term" value="C:plasma membrane"/>
    <property type="evidence" value="ECO:0007669"/>
    <property type="project" value="UniProtKB-SubCell"/>
</dbReference>
<dbReference type="GO" id="GO:0046583">
    <property type="term" value="F:monoatomic cation efflux transmembrane transporter activity"/>
    <property type="evidence" value="ECO:0007669"/>
    <property type="project" value="TreeGrafter"/>
</dbReference>
<keyword evidence="7 13" id="KW-0812">Transmembrane</keyword>
<keyword evidence="11 13" id="KW-0472">Membrane</keyword>
<keyword evidence="12" id="KW-0170">Cobalt</keyword>
<feature type="transmembrane region" description="Helical" evidence="13">
    <location>
        <begin position="227"/>
        <end position="248"/>
    </location>
</feature>
<dbReference type="GO" id="GO:0032025">
    <property type="term" value="P:response to cobalt ion"/>
    <property type="evidence" value="ECO:0007669"/>
    <property type="project" value="TreeGrafter"/>
</dbReference>
<evidence type="ECO:0000256" key="13">
    <source>
        <dbReference type="RuleBase" id="RU362101"/>
    </source>
</evidence>
<evidence type="ECO:0000256" key="5">
    <source>
        <dbReference type="ARBA" id="ARBA00022475"/>
    </source>
</evidence>
<evidence type="ECO:0000256" key="12">
    <source>
        <dbReference type="ARBA" id="ARBA00023285"/>
    </source>
</evidence>
<organism evidence="15 16">
    <name type="scientific">Pseudooceanicola antarcticus</name>
    <dbReference type="NCBI Taxonomy" id="1247613"/>
    <lineage>
        <taxon>Bacteria</taxon>
        <taxon>Pseudomonadati</taxon>
        <taxon>Pseudomonadota</taxon>
        <taxon>Alphaproteobacteria</taxon>
        <taxon>Rhodobacterales</taxon>
        <taxon>Paracoccaceae</taxon>
        <taxon>Pseudooceanicola</taxon>
    </lineage>
</organism>
<evidence type="ECO:0000256" key="9">
    <source>
        <dbReference type="ARBA" id="ARBA00023065"/>
    </source>
</evidence>
<dbReference type="GO" id="GO:0006824">
    <property type="term" value="P:cobalt ion transport"/>
    <property type="evidence" value="ECO:0007669"/>
    <property type="project" value="UniProtKB-KW"/>
</dbReference>
<evidence type="ECO:0000256" key="7">
    <source>
        <dbReference type="ARBA" id="ARBA00022692"/>
    </source>
</evidence>
<dbReference type="GO" id="GO:0010045">
    <property type="term" value="P:response to nickel cation"/>
    <property type="evidence" value="ECO:0007669"/>
    <property type="project" value="TreeGrafter"/>
</dbReference>
<evidence type="ECO:0000256" key="3">
    <source>
        <dbReference type="ARBA" id="ARBA00022426"/>
    </source>
</evidence>
<dbReference type="Proteomes" id="UP000231702">
    <property type="component" value="Unassembled WGS sequence"/>
</dbReference>
<dbReference type="PANTHER" id="PTHR40659:SF1">
    <property type="entry name" value="NICKEL_COBALT EFFLUX SYSTEM RCNA"/>
    <property type="match status" value="1"/>
</dbReference>
<evidence type="ECO:0000256" key="1">
    <source>
        <dbReference type="ARBA" id="ARBA00002510"/>
    </source>
</evidence>
<comment type="similarity">
    <text evidence="13">Belongs to the NiCoT transporter (TC 2.A.52) family.</text>
</comment>
<name>A0A285ILF6_9RHOB</name>
<keyword evidence="4 13" id="KW-0813">Transport</keyword>
<keyword evidence="6" id="KW-0533">Nickel</keyword>
<evidence type="ECO:0000256" key="2">
    <source>
        <dbReference type="ARBA" id="ARBA00004651"/>
    </source>
</evidence>
<dbReference type="EMBL" id="PGTD01000016">
    <property type="protein sequence ID" value="PJE28605.1"/>
    <property type="molecule type" value="Genomic_DNA"/>
</dbReference>
<keyword evidence="8 13" id="KW-1133">Transmembrane helix</keyword>
<evidence type="ECO:0000256" key="6">
    <source>
        <dbReference type="ARBA" id="ARBA00022596"/>
    </source>
</evidence>
<reference evidence="15 16" key="1">
    <citation type="submission" date="2017-09" db="EMBL/GenBank/DDBJ databases">
        <authorList>
            <person name="Ehlers B."/>
            <person name="Leendertz F.H."/>
        </authorList>
    </citation>
    <scope>NUCLEOTIDE SEQUENCE [LARGE SCALE GENOMIC DNA]</scope>
    <source>
        <strain evidence="15 16">CGMCC 1.12662</strain>
    </source>
</reference>
<keyword evidence="3" id="KW-0171">Cobalt transport</keyword>
<protein>
    <recommendedName>
        <fullName evidence="13">Nickel/cobalt efflux system</fullName>
    </recommendedName>
</protein>
<dbReference type="RefSeq" id="WP_097145301.1">
    <property type="nucleotide sequence ID" value="NZ_OBEA01000002.1"/>
</dbReference>
<feature type="transmembrane region" description="Helical" evidence="13">
    <location>
        <begin position="158"/>
        <end position="176"/>
    </location>
</feature>
<proteinExistence type="inferred from homology"/>
<keyword evidence="17" id="KW-1185">Reference proteome</keyword>
<evidence type="ECO:0000256" key="11">
    <source>
        <dbReference type="ARBA" id="ARBA00023136"/>
    </source>
</evidence>
<gene>
    <name evidence="14" type="ORF">CVM39_08985</name>
    <name evidence="15" type="ORF">SAMN06297129_1575</name>
</gene>
<evidence type="ECO:0000313" key="14">
    <source>
        <dbReference type="EMBL" id="PJE28605.1"/>
    </source>
</evidence>
<dbReference type="Proteomes" id="UP000231655">
    <property type="component" value="Unassembled WGS sequence"/>
</dbReference>
<feature type="transmembrane region" description="Helical" evidence="13">
    <location>
        <begin position="77"/>
        <end position="95"/>
    </location>
</feature>
<dbReference type="OrthoDB" id="9812956at2"/>
<sequence>MNQTAPARPRLLAPSRLLGLARVALPAAGLVALLGIAAYLWLLGGMAQLTAWASGGQREAQNAMAGTLRALRAGEPGALAALMGLCFAYGLFHAAGPGHGKLLIGGYGVSQKVTALRLSGLALASSLAQSASAVLLVTAGIAVLDWSRERMVGLAEDWLAPASYAAIGMVGAWLALRGLRHLWQRLRAAKEPEDHRHHHDHDGTCSCGHRHGPSAEEAARVSSWRDAVLLIGAIAIRPCTGALFLLILTWRMDILAAGIAGTFAMGVGVASVTIGVALATVFLRAGIFDQASETGSWDIGPSPLLSLVEILAGALIASAATGLFLHMI</sequence>
<feature type="transmembrane region" description="Helical" evidence="13">
    <location>
        <begin position="304"/>
        <end position="325"/>
    </location>
</feature>
<dbReference type="PANTHER" id="PTHR40659">
    <property type="entry name" value="NICKEL/COBALT EFFLUX SYSTEM RCNA"/>
    <property type="match status" value="1"/>
</dbReference>
<evidence type="ECO:0000256" key="4">
    <source>
        <dbReference type="ARBA" id="ARBA00022448"/>
    </source>
</evidence>
<dbReference type="EMBL" id="OBEA01000002">
    <property type="protein sequence ID" value="SNY48798.1"/>
    <property type="molecule type" value="Genomic_DNA"/>
</dbReference>
<keyword evidence="9" id="KW-0406">Ion transport</keyword>
<dbReference type="InterPro" id="IPR011541">
    <property type="entry name" value="Ni/Co_transpt_high_affinity"/>
</dbReference>
<dbReference type="GO" id="GO:0015099">
    <property type="term" value="F:nickel cation transmembrane transporter activity"/>
    <property type="evidence" value="ECO:0007669"/>
    <property type="project" value="UniProtKB-UniRule"/>
</dbReference>
<feature type="transmembrane region" description="Helical" evidence="13">
    <location>
        <begin position="254"/>
        <end position="283"/>
    </location>
</feature>
<reference evidence="14 17" key="2">
    <citation type="journal article" date="2018" name="Int. J. Syst. Evol. Microbiol.">
        <title>Pseudooceanicola lipolyticus sp. nov., a marine alphaproteobacterium, reclassification of Oceanicola flagellatus as Pseudooceanicola flagellatus comb. nov. and emended description of the genus Pseudooceanicola.</title>
        <authorList>
            <person name="Huang M.-M."/>
            <person name="Guo L.-L."/>
            <person name="Wu Y.-H."/>
            <person name="Lai Q.-L."/>
            <person name="Shao Z.-Z."/>
            <person name="Wang C.-S."/>
            <person name="Wu M."/>
            <person name="Xu X.-W."/>
        </authorList>
    </citation>
    <scope>NUCLEOTIDE SEQUENCE [LARGE SCALE GENOMIC DNA]</scope>
    <source>
        <strain evidence="14 17">Ar-45</strain>
    </source>
</reference>
<evidence type="ECO:0000313" key="17">
    <source>
        <dbReference type="Proteomes" id="UP000231702"/>
    </source>
</evidence>
<evidence type="ECO:0000256" key="8">
    <source>
        <dbReference type="ARBA" id="ARBA00022989"/>
    </source>
</evidence>
<dbReference type="InterPro" id="IPR051224">
    <property type="entry name" value="NiCoT_RcnA"/>
</dbReference>
<comment type="subcellular location">
    <subcellularLocation>
        <location evidence="2 13">Cell membrane</location>
        <topology evidence="2 13">Multi-pass membrane protein</topology>
    </subcellularLocation>
</comment>
<evidence type="ECO:0000313" key="16">
    <source>
        <dbReference type="Proteomes" id="UP000231655"/>
    </source>
</evidence>